<feature type="compositionally biased region" description="Basic and acidic residues" evidence="5">
    <location>
        <begin position="185"/>
        <end position="205"/>
    </location>
</feature>
<dbReference type="Proteomes" id="UP000014760">
    <property type="component" value="Unassembled WGS sequence"/>
</dbReference>
<dbReference type="CDD" id="cd15523">
    <property type="entry name" value="PHD_PHF21A"/>
    <property type="match status" value="1"/>
</dbReference>
<evidence type="ECO:0000256" key="2">
    <source>
        <dbReference type="ARBA" id="ARBA00022771"/>
    </source>
</evidence>
<dbReference type="InterPro" id="IPR001965">
    <property type="entry name" value="Znf_PHD"/>
</dbReference>
<protein>
    <recommendedName>
        <fullName evidence="6">PHD-type domain-containing protein</fullName>
    </recommendedName>
</protein>
<name>R7UJ98_CAPTE</name>
<dbReference type="EMBL" id="KB300511">
    <property type="protein sequence ID" value="ELU06619.1"/>
    <property type="molecule type" value="Genomic_DNA"/>
</dbReference>
<dbReference type="HOGENOM" id="CLU_020260_1_0_1"/>
<feature type="region of interest" description="Disordered" evidence="5">
    <location>
        <begin position="226"/>
        <end position="296"/>
    </location>
</feature>
<dbReference type="SMART" id="SM00249">
    <property type="entry name" value="PHD"/>
    <property type="match status" value="1"/>
</dbReference>
<evidence type="ECO:0000256" key="3">
    <source>
        <dbReference type="ARBA" id="ARBA00022833"/>
    </source>
</evidence>
<dbReference type="STRING" id="283909.R7UJ98"/>
<dbReference type="InterPro" id="IPR013083">
    <property type="entry name" value="Znf_RING/FYVE/PHD"/>
</dbReference>
<evidence type="ECO:0000313" key="9">
    <source>
        <dbReference type="Proteomes" id="UP000014760"/>
    </source>
</evidence>
<evidence type="ECO:0000313" key="8">
    <source>
        <dbReference type="EnsemblMetazoa" id="CapteP220123"/>
    </source>
</evidence>
<keyword evidence="9" id="KW-1185">Reference proteome</keyword>
<dbReference type="PANTHER" id="PTHR24102:SF28">
    <property type="entry name" value="PHD-TYPE DOMAIN-CONTAINING PROTEIN"/>
    <property type="match status" value="1"/>
</dbReference>
<dbReference type="PROSITE" id="PS50016">
    <property type="entry name" value="ZF_PHD_2"/>
    <property type="match status" value="1"/>
</dbReference>
<dbReference type="InterPro" id="IPR019787">
    <property type="entry name" value="Znf_PHD-finger"/>
</dbReference>
<feature type="compositionally biased region" description="Basic residues" evidence="5">
    <location>
        <begin position="124"/>
        <end position="135"/>
    </location>
</feature>
<dbReference type="OrthoDB" id="336088at2759"/>
<feature type="compositionally biased region" description="Low complexity" evidence="5">
    <location>
        <begin position="82"/>
        <end position="111"/>
    </location>
</feature>
<feature type="region of interest" description="Disordered" evidence="5">
    <location>
        <begin position="68"/>
        <end position="205"/>
    </location>
</feature>
<evidence type="ECO:0000256" key="4">
    <source>
        <dbReference type="PROSITE-ProRule" id="PRU00146"/>
    </source>
</evidence>
<dbReference type="EnsemblMetazoa" id="CapteT220123">
    <property type="protein sequence ID" value="CapteP220123"/>
    <property type="gene ID" value="CapteG220123"/>
</dbReference>
<dbReference type="OMA" id="ANPLYNF"/>
<dbReference type="AlphaFoldDB" id="R7UJ98"/>
<evidence type="ECO:0000313" key="7">
    <source>
        <dbReference type="EMBL" id="ELU06619.1"/>
    </source>
</evidence>
<feature type="domain" description="PHD-type" evidence="6">
    <location>
        <begin position="327"/>
        <end position="374"/>
    </location>
</feature>
<evidence type="ECO:0000259" key="6">
    <source>
        <dbReference type="PROSITE" id="PS50016"/>
    </source>
</evidence>
<proteinExistence type="predicted"/>
<keyword evidence="3" id="KW-0862">Zinc</keyword>
<dbReference type="PANTHER" id="PTHR24102">
    <property type="entry name" value="PHD FINGER PROTEIN"/>
    <property type="match status" value="1"/>
</dbReference>
<evidence type="ECO:0000256" key="5">
    <source>
        <dbReference type="SAM" id="MobiDB-lite"/>
    </source>
</evidence>
<reference evidence="7 9" key="2">
    <citation type="journal article" date="2013" name="Nature">
        <title>Insights into bilaterian evolution from three spiralian genomes.</title>
        <authorList>
            <person name="Simakov O."/>
            <person name="Marletaz F."/>
            <person name="Cho S.J."/>
            <person name="Edsinger-Gonzales E."/>
            <person name="Havlak P."/>
            <person name="Hellsten U."/>
            <person name="Kuo D.H."/>
            <person name="Larsson T."/>
            <person name="Lv J."/>
            <person name="Arendt D."/>
            <person name="Savage R."/>
            <person name="Osoegawa K."/>
            <person name="de Jong P."/>
            <person name="Grimwood J."/>
            <person name="Chapman J.A."/>
            <person name="Shapiro H."/>
            <person name="Aerts A."/>
            <person name="Otillar R.P."/>
            <person name="Terry A.Y."/>
            <person name="Boore J.L."/>
            <person name="Grigoriev I.V."/>
            <person name="Lindberg D.R."/>
            <person name="Seaver E.C."/>
            <person name="Weisblat D.A."/>
            <person name="Putnam N.H."/>
            <person name="Rokhsar D.S."/>
        </authorList>
    </citation>
    <scope>NUCLEOTIDE SEQUENCE</scope>
    <source>
        <strain evidence="7 9">I ESC-2004</strain>
    </source>
</reference>
<dbReference type="EMBL" id="AMQN01001184">
    <property type="status" value="NOT_ANNOTATED_CDS"/>
    <property type="molecule type" value="Genomic_DNA"/>
</dbReference>
<sequence>MSRADLDQIQGQLKLAIQSHQVLVGQMKSDPQNGFIQKQLHELQAQITSLSEKQKYIVQQLRKELVPKPNLTATKSKPRILQSSSAPPSSQQQQQPINLCTNHHLNNNNNNVIKTSPTKASSQHVHHPRKQRPPKQRPQQQQQQQDPVSLHKPSILSGSHHRSPPSSALKRSHVSSSTSSSSARKTLDSEALRISSHDKELSPSERKKLEFMAAIDLITPEALKEIQSRRSERKRRSTANPQFSYGAHMEPERRKVARYMTPQKPSSAPPPLPQQPQAPRKRGRPPKRQHHSQRMANQVPEPACLCGDQPQAAAADPVATVPGDIHEDFCALCQRSGELLMCDTCNLVYHLACLEPPLTTIPKGLWSCPKCKALGKTQGSNWPGTLALVQSYITAKSAKEEEKKSLLSRNHDLLLQQKNLQLKTKELSSKVAEEGERHEALRQSTEAAQDGIDKLHSFLQALQS</sequence>
<dbReference type="Pfam" id="PF00628">
    <property type="entry name" value="PHD"/>
    <property type="match status" value="1"/>
</dbReference>
<evidence type="ECO:0000256" key="1">
    <source>
        <dbReference type="ARBA" id="ARBA00022723"/>
    </source>
</evidence>
<organism evidence="7">
    <name type="scientific">Capitella teleta</name>
    <name type="common">Polychaete worm</name>
    <dbReference type="NCBI Taxonomy" id="283909"/>
    <lineage>
        <taxon>Eukaryota</taxon>
        <taxon>Metazoa</taxon>
        <taxon>Spiralia</taxon>
        <taxon>Lophotrochozoa</taxon>
        <taxon>Annelida</taxon>
        <taxon>Polychaeta</taxon>
        <taxon>Sedentaria</taxon>
        <taxon>Scolecida</taxon>
        <taxon>Capitellidae</taxon>
        <taxon>Capitella</taxon>
    </lineage>
</organism>
<keyword evidence="1" id="KW-0479">Metal-binding</keyword>
<keyword evidence="2 4" id="KW-0863">Zinc-finger</keyword>
<dbReference type="SUPFAM" id="SSF57903">
    <property type="entry name" value="FYVE/PHD zinc finger"/>
    <property type="match status" value="1"/>
</dbReference>
<reference evidence="9" key="1">
    <citation type="submission" date="2012-12" db="EMBL/GenBank/DDBJ databases">
        <authorList>
            <person name="Hellsten U."/>
            <person name="Grimwood J."/>
            <person name="Chapman J.A."/>
            <person name="Shapiro H."/>
            <person name="Aerts A."/>
            <person name="Otillar R.P."/>
            <person name="Terry A.Y."/>
            <person name="Boore J.L."/>
            <person name="Simakov O."/>
            <person name="Marletaz F."/>
            <person name="Cho S.-J."/>
            <person name="Edsinger-Gonzales E."/>
            <person name="Havlak P."/>
            <person name="Kuo D.-H."/>
            <person name="Larsson T."/>
            <person name="Lv J."/>
            <person name="Arendt D."/>
            <person name="Savage R."/>
            <person name="Osoegawa K."/>
            <person name="de Jong P."/>
            <person name="Lindberg D.R."/>
            <person name="Seaver E.C."/>
            <person name="Weisblat D.A."/>
            <person name="Putnam N.H."/>
            <person name="Grigoriev I.V."/>
            <person name="Rokhsar D.S."/>
        </authorList>
    </citation>
    <scope>NUCLEOTIDE SEQUENCE</scope>
    <source>
        <strain evidence="9">I ESC-2004</strain>
    </source>
</reference>
<dbReference type="InterPro" id="IPR011011">
    <property type="entry name" value="Znf_FYVE_PHD"/>
</dbReference>
<dbReference type="GO" id="GO:0008270">
    <property type="term" value="F:zinc ion binding"/>
    <property type="evidence" value="ECO:0007669"/>
    <property type="project" value="UniProtKB-KW"/>
</dbReference>
<feature type="compositionally biased region" description="Polar residues" evidence="5">
    <location>
        <begin position="112"/>
        <end position="123"/>
    </location>
</feature>
<gene>
    <name evidence="7" type="ORF">CAPTEDRAFT_220123</name>
</gene>
<feature type="compositionally biased region" description="Pro residues" evidence="5">
    <location>
        <begin position="267"/>
        <end position="276"/>
    </location>
</feature>
<accession>R7UJ98</accession>
<feature type="compositionally biased region" description="Basic residues" evidence="5">
    <location>
        <begin position="279"/>
        <end position="293"/>
    </location>
</feature>
<reference evidence="8" key="3">
    <citation type="submission" date="2015-06" db="UniProtKB">
        <authorList>
            <consortium name="EnsemblMetazoa"/>
        </authorList>
    </citation>
    <scope>IDENTIFICATION</scope>
</reference>
<dbReference type="Gene3D" id="3.30.40.10">
    <property type="entry name" value="Zinc/RING finger domain, C3HC4 (zinc finger)"/>
    <property type="match status" value="1"/>
</dbReference>